<comment type="caution">
    <text evidence="1">The sequence shown here is derived from an EMBL/GenBank/DDBJ whole genome shotgun (WGS) entry which is preliminary data.</text>
</comment>
<organism evidence="1 2">
    <name type="scientific">Vermiconidia calcicola</name>
    <dbReference type="NCBI Taxonomy" id="1690605"/>
    <lineage>
        <taxon>Eukaryota</taxon>
        <taxon>Fungi</taxon>
        <taxon>Dikarya</taxon>
        <taxon>Ascomycota</taxon>
        <taxon>Pezizomycotina</taxon>
        <taxon>Dothideomycetes</taxon>
        <taxon>Dothideomycetidae</taxon>
        <taxon>Mycosphaerellales</taxon>
        <taxon>Extremaceae</taxon>
        <taxon>Vermiconidia</taxon>
    </lineage>
</organism>
<accession>A0ACC3NYE6</accession>
<protein>
    <submittedName>
        <fullName evidence="1">Uncharacterized protein</fullName>
    </submittedName>
</protein>
<proteinExistence type="predicted"/>
<dbReference type="EMBL" id="JAUTXU010000003">
    <property type="protein sequence ID" value="KAK3725221.1"/>
    <property type="molecule type" value="Genomic_DNA"/>
</dbReference>
<name>A0ACC3NYE6_9PEZI</name>
<evidence type="ECO:0000313" key="2">
    <source>
        <dbReference type="Proteomes" id="UP001281147"/>
    </source>
</evidence>
<evidence type="ECO:0000313" key="1">
    <source>
        <dbReference type="EMBL" id="KAK3725221.1"/>
    </source>
</evidence>
<reference evidence="1" key="1">
    <citation type="submission" date="2023-07" db="EMBL/GenBank/DDBJ databases">
        <title>Black Yeasts Isolated from many extreme environments.</title>
        <authorList>
            <person name="Coleine C."/>
            <person name="Stajich J.E."/>
            <person name="Selbmann L."/>
        </authorList>
    </citation>
    <scope>NUCLEOTIDE SEQUENCE</scope>
    <source>
        <strain evidence="1">CCFEE 5714</strain>
    </source>
</reference>
<sequence length="246" mass="28180">MATALIDTRAGFEEDNSFRAYPVKVLVGSEEQTFFVHAALLSKTSKIFAAATKEEWDQSGERVIKLPEETTETFELYVRWLYAGRVVVKRQTDKITRGYEALAKLYALGERLMDATFQNCLMDGFLAGVKERDDDGLTWWPTANHATVIFRSTTSNSPARRFIIDCFVKQAKESWFTRFADKPDTLDPQFLLDLSAALLKHRELPEDKIEDYDHLMRGPSCRYHIHEDGKTCLDEELPEAESHGDE</sequence>
<keyword evidence="2" id="KW-1185">Reference proteome</keyword>
<gene>
    <name evidence="1" type="ORF">LTR37_000732</name>
</gene>
<dbReference type="Proteomes" id="UP001281147">
    <property type="component" value="Unassembled WGS sequence"/>
</dbReference>